<dbReference type="Gene3D" id="1.10.150.20">
    <property type="entry name" value="5' to 3' exonuclease, C-terminal subdomain"/>
    <property type="match status" value="1"/>
</dbReference>
<keyword evidence="7" id="KW-0460">Magnesium</keyword>
<comment type="cofactor">
    <cofactor evidence="1">
        <name>Mg(2+)</name>
        <dbReference type="ChEBI" id="CHEBI:18420"/>
    </cofactor>
</comment>
<dbReference type="GO" id="GO:0046872">
    <property type="term" value="F:metal ion binding"/>
    <property type="evidence" value="ECO:0007669"/>
    <property type="project" value="UniProtKB-KW"/>
</dbReference>
<keyword evidence="3" id="KW-0479">Metal-binding</keyword>
<keyword evidence="2" id="KW-0540">Nuclease</keyword>
<keyword evidence="14" id="KW-1185">Reference proteome</keyword>
<feature type="region of interest" description="Disordered" evidence="10">
    <location>
        <begin position="456"/>
        <end position="509"/>
    </location>
</feature>
<evidence type="ECO:0000256" key="8">
    <source>
        <dbReference type="ARBA" id="ARBA00023204"/>
    </source>
</evidence>
<keyword evidence="8" id="KW-0234">DNA repair</keyword>
<evidence type="ECO:0000256" key="3">
    <source>
        <dbReference type="ARBA" id="ARBA00022723"/>
    </source>
</evidence>
<reference evidence="13 14" key="1">
    <citation type="submission" date="2024-01" db="EMBL/GenBank/DDBJ databases">
        <title>The genome of the rayed Mediterranean limpet Patella caerulea (Linnaeus, 1758).</title>
        <authorList>
            <person name="Anh-Thu Weber A."/>
            <person name="Halstead-Nussloch G."/>
        </authorList>
    </citation>
    <scope>NUCLEOTIDE SEQUENCE [LARGE SCALE GENOMIC DNA]</scope>
    <source>
        <strain evidence="13">AATW-2023a</strain>
        <tissue evidence="13">Whole specimen</tissue>
    </source>
</reference>
<dbReference type="Proteomes" id="UP001347796">
    <property type="component" value="Unassembled WGS sequence"/>
</dbReference>
<dbReference type="Gene3D" id="3.40.50.1010">
    <property type="entry name" value="5'-nuclease"/>
    <property type="match status" value="1"/>
</dbReference>
<organism evidence="13 14">
    <name type="scientific">Patella caerulea</name>
    <name type="common">Rayed Mediterranean limpet</name>
    <dbReference type="NCBI Taxonomy" id="87958"/>
    <lineage>
        <taxon>Eukaryota</taxon>
        <taxon>Metazoa</taxon>
        <taxon>Spiralia</taxon>
        <taxon>Lophotrochozoa</taxon>
        <taxon>Mollusca</taxon>
        <taxon>Gastropoda</taxon>
        <taxon>Patellogastropoda</taxon>
        <taxon>Patelloidea</taxon>
        <taxon>Patellidae</taxon>
        <taxon>Patella</taxon>
    </lineage>
</organism>
<dbReference type="InterPro" id="IPR006086">
    <property type="entry name" value="XPG-I_dom"/>
</dbReference>
<dbReference type="PANTHER" id="PTHR11081:SF70">
    <property type="entry name" value="FLAP ENDONUCLEASE GEN HOMOLOG 1"/>
    <property type="match status" value="1"/>
</dbReference>
<dbReference type="InterPro" id="IPR036279">
    <property type="entry name" value="5-3_exonuclease_C_sf"/>
</dbReference>
<dbReference type="GO" id="GO:0000400">
    <property type="term" value="F:four-way junction DNA binding"/>
    <property type="evidence" value="ECO:0007669"/>
    <property type="project" value="UniProtKB-ARBA"/>
</dbReference>
<evidence type="ECO:0000259" key="11">
    <source>
        <dbReference type="SMART" id="SM00484"/>
    </source>
</evidence>
<dbReference type="Pfam" id="PF00752">
    <property type="entry name" value="XPG_N"/>
    <property type="match status" value="1"/>
</dbReference>
<dbReference type="SUPFAM" id="SSF47807">
    <property type="entry name" value="5' to 3' exonuclease, C-terminal subdomain"/>
    <property type="match status" value="1"/>
</dbReference>
<feature type="compositionally biased region" description="Basic and acidic residues" evidence="10">
    <location>
        <begin position="456"/>
        <end position="465"/>
    </location>
</feature>
<dbReference type="SMART" id="SM00485">
    <property type="entry name" value="XPGN"/>
    <property type="match status" value="1"/>
</dbReference>
<dbReference type="GO" id="GO:0006281">
    <property type="term" value="P:DNA repair"/>
    <property type="evidence" value="ECO:0007669"/>
    <property type="project" value="UniProtKB-KW"/>
</dbReference>
<dbReference type="PANTHER" id="PTHR11081">
    <property type="entry name" value="FLAP ENDONUCLEASE FAMILY MEMBER"/>
    <property type="match status" value="1"/>
</dbReference>
<protein>
    <submittedName>
        <fullName evidence="13">Uncharacterized protein</fullName>
    </submittedName>
</protein>
<dbReference type="InterPro" id="IPR006084">
    <property type="entry name" value="XPG/Rad2"/>
</dbReference>
<accession>A0AAN8JPY5</accession>
<evidence type="ECO:0000256" key="4">
    <source>
        <dbReference type="ARBA" id="ARBA00022759"/>
    </source>
</evidence>
<evidence type="ECO:0000256" key="5">
    <source>
        <dbReference type="ARBA" id="ARBA00022763"/>
    </source>
</evidence>
<dbReference type="InterPro" id="IPR029060">
    <property type="entry name" value="PIN-like_dom_sf"/>
</dbReference>
<keyword evidence="6" id="KW-0378">Hydrolase</keyword>
<gene>
    <name evidence="13" type="ORF">SNE40_011459</name>
</gene>
<evidence type="ECO:0000313" key="14">
    <source>
        <dbReference type="Proteomes" id="UP001347796"/>
    </source>
</evidence>
<evidence type="ECO:0000256" key="10">
    <source>
        <dbReference type="SAM" id="MobiDB-lite"/>
    </source>
</evidence>
<evidence type="ECO:0000256" key="7">
    <source>
        <dbReference type="ARBA" id="ARBA00022842"/>
    </source>
</evidence>
<evidence type="ECO:0000313" key="13">
    <source>
        <dbReference type="EMBL" id="KAK6178999.1"/>
    </source>
</evidence>
<sequence>MGVCNLWTVLEPVKKQKSLSQLSGQTVAIDLGGLVVQSFKASQQSTVSDTFMMMRVLFYRILNLLKLGIKPLFVLDGSAPLIKAENLLKRQLQQGHSPSKSTERLKFKTCQEKCLPLLDALGIPYISSTGEAEKLCAILNNSQVVDACMTDDSDSFLYGAQTVYRNYEHNKDTTIKVYNMKDVEEKLKLNRRDLVAYALLAGCDYNETGVQGLGQTKSCTLIQDLKKSHPDVLERIQSWRQDSHLKALQKNVEELREFKKEKHCSSCLHLGSKSIHIQKGCEVCHTANDCTTDNTVLCQCPWHHLHNQTLPFATELGIRVKALRDDKFPDPRIIDEFLNDDVNSGVQDIKWKVPNWRDLKSVFQLHFRKNPDDFLKQVITAVVYMSLHGILPLSTIKPIKIEKSCQDNFKACYQTQWSIQDDGWPNESAENNTIKTEKCLLRSKFPLIVEDFEKEQEEKQKQKSSEKKKKSQIKKDPQQMTMNKFFPTRKRLNFDSSSTSKRKKIDDTS</sequence>
<evidence type="ECO:0000256" key="6">
    <source>
        <dbReference type="ARBA" id="ARBA00022801"/>
    </source>
</evidence>
<dbReference type="Pfam" id="PF00867">
    <property type="entry name" value="XPG_I"/>
    <property type="match status" value="1"/>
</dbReference>
<comment type="caution">
    <text evidence="13">The sequence shown here is derived from an EMBL/GenBank/DDBJ whole genome shotgun (WGS) entry which is preliminary data.</text>
</comment>
<dbReference type="GO" id="GO:0017108">
    <property type="term" value="F:5'-flap endonuclease activity"/>
    <property type="evidence" value="ECO:0007669"/>
    <property type="project" value="TreeGrafter"/>
</dbReference>
<dbReference type="GO" id="GO:0008821">
    <property type="term" value="F:crossover junction DNA endonuclease activity"/>
    <property type="evidence" value="ECO:0007669"/>
    <property type="project" value="UniProtKB-ARBA"/>
</dbReference>
<evidence type="ECO:0000256" key="1">
    <source>
        <dbReference type="ARBA" id="ARBA00001946"/>
    </source>
</evidence>
<keyword evidence="5" id="KW-0227">DNA damage</keyword>
<evidence type="ECO:0000256" key="2">
    <source>
        <dbReference type="ARBA" id="ARBA00022722"/>
    </source>
</evidence>
<dbReference type="CDD" id="cd09869">
    <property type="entry name" value="PIN_GEN1"/>
    <property type="match status" value="1"/>
</dbReference>
<dbReference type="AlphaFoldDB" id="A0AAN8JPY5"/>
<dbReference type="InterPro" id="IPR006085">
    <property type="entry name" value="XPG_DNA_repair_N"/>
</dbReference>
<keyword evidence="4" id="KW-0255">Endonuclease</keyword>
<name>A0AAN8JPY5_PATCE</name>
<dbReference type="SMART" id="SM00484">
    <property type="entry name" value="XPGI"/>
    <property type="match status" value="1"/>
</dbReference>
<proteinExistence type="inferred from homology"/>
<evidence type="ECO:0000259" key="12">
    <source>
        <dbReference type="SMART" id="SM00485"/>
    </source>
</evidence>
<feature type="domain" description="XPG N-terminal" evidence="12">
    <location>
        <begin position="1"/>
        <end position="97"/>
    </location>
</feature>
<dbReference type="PRINTS" id="PR00853">
    <property type="entry name" value="XPGRADSUPER"/>
</dbReference>
<dbReference type="SUPFAM" id="SSF88723">
    <property type="entry name" value="PIN domain-like"/>
    <property type="match status" value="1"/>
</dbReference>
<feature type="domain" description="XPG-I" evidence="11">
    <location>
        <begin position="119"/>
        <end position="189"/>
    </location>
</feature>
<dbReference type="FunFam" id="1.10.150.20:FF:000030">
    <property type="entry name" value="Flap endonuclease GEN-like 1"/>
    <property type="match status" value="1"/>
</dbReference>
<evidence type="ECO:0000256" key="9">
    <source>
        <dbReference type="ARBA" id="ARBA00038112"/>
    </source>
</evidence>
<dbReference type="EMBL" id="JAZGQO010000008">
    <property type="protein sequence ID" value="KAK6178999.1"/>
    <property type="molecule type" value="Genomic_DNA"/>
</dbReference>
<comment type="similarity">
    <text evidence="9">Belongs to the XPG/RAD2 endonuclease family. GEN subfamily.</text>
</comment>